<evidence type="ECO:0000313" key="4">
    <source>
        <dbReference type="Proteomes" id="UP000507962"/>
    </source>
</evidence>
<dbReference type="InterPro" id="IPR050445">
    <property type="entry name" value="Bact_polysacc_biosynth/exp"/>
</dbReference>
<dbReference type="AlphaFoldDB" id="A0A4U8YT34"/>
<evidence type="ECO:0000256" key="1">
    <source>
        <dbReference type="SAM" id="MobiDB-lite"/>
    </source>
</evidence>
<sequence>MDRKHSNTSSILRDSAETRRIYSVVFEQKGTSPPRSVLITSGWWGEGKTTLACNLAALAAREKGKRVLLIDYHWFSPEVHTQFGIPAEPPPNASNDVLDNVIAVPGMGDLSILTAAAFAKSESWNDASSIPSQAALINEAKNRYDQIFIDTSAVYPTNRNMNDPMLLGKAADGVILVALTHVTPKSKTKRACCALQSSGAQVLGIVANQWRNPLSPLSHGPARRSGTGKAGARLVHSNR</sequence>
<dbReference type="InterPro" id="IPR002586">
    <property type="entry name" value="CobQ/CobB/MinD/ParA_Nub-bd_dom"/>
</dbReference>
<dbReference type="InterPro" id="IPR027417">
    <property type="entry name" value="P-loop_NTPase"/>
</dbReference>
<gene>
    <name evidence="3" type="ORF">MSL71_21120</name>
</gene>
<dbReference type="SUPFAM" id="SSF52540">
    <property type="entry name" value="P-loop containing nucleoside triphosphate hydrolases"/>
    <property type="match status" value="1"/>
</dbReference>
<evidence type="ECO:0000259" key="2">
    <source>
        <dbReference type="Pfam" id="PF01656"/>
    </source>
</evidence>
<feature type="domain" description="CobQ/CobB/MinD/ParA nucleotide binding" evidence="2">
    <location>
        <begin position="39"/>
        <end position="173"/>
    </location>
</feature>
<organism evidence="3 4">
    <name type="scientific">Desulfoluna butyratoxydans</name>
    <dbReference type="NCBI Taxonomy" id="231438"/>
    <lineage>
        <taxon>Bacteria</taxon>
        <taxon>Pseudomonadati</taxon>
        <taxon>Thermodesulfobacteriota</taxon>
        <taxon>Desulfobacteria</taxon>
        <taxon>Desulfobacterales</taxon>
        <taxon>Desulfolunaceae</taxon>
        <taxon>Desulfoluna</taxon>
    </lineage>
</organism>
<keyword evidence="3" id="KW-0378">Hydrolase</keyword>
<reference evidence="3 4" key="1">
    <citation type="submission" date="2019-03" db="EMBL/GenBank/DDBJ databases">
        <authorList>
            <person name="Nijsse B."/>
        </authorList>
    </citation>
    <scope>NUCLEOTIDE SEQUENCE [LARGE SCALE GENOMIC DNA]</scope>
    <source>
        <strain evidence="3">Desulfoluna butyratoxydans MSL71</strain>
    </source>
</reference>
<name>A0A4U8YT34_9BACT</name>
<dbReference type="Pfam" id="PF01656">
    <property type="entry name" value="CbiA"/>
    <property type="match status" value="1"/>
</dbReference>
<dbReference type="GO" id="GO:0004713">
    <property type="term" value="F:protein tyrosine kinase activity"/>
    <property type="evidence" value="ECO:0007669"/>
    <property type="project" value="TreeGrafter"/>
</dbReference>
<dbReference type="GO" id="GO:0016787">
    <property type="term" value="F:hydrolase activity"/>
    <property type="evidence" value="ECO:0007669"/>
    <property type="project" value="UniProtKB-KW"/>
</dbReference>
<keyword evidence="4" id="KW-1185">Reference proteome</keyword>
<protein>
    <submittedName>
        <fullName evidence="3">p-loop containing nucleoside triphosphate hydrolase</fullName>
    </submittedName>
</protein>
<dbReference type="PANTHER" id="PTHR32309:SF13">
    <property type="entry name" value="FERRIC ENTEROBACTIN TRANSPORT PROTEIN FEPE"/>
    <property type="match status" value="1"/>
</dbReference>
<dbReference type="GO" id="GO:0005886">
    <property type="term" value="C:plasma membrane"/>
    <property type="evidence" value="ECO:0007669"/>
    <property type="project" value="TreeGrafter"/>
</dbReference>
<dbReference type="PANTHER" id="PTHR32309">
    <property type="entry name" value="TYROSINE-PROTEIN KINASE"/>
    <property type="match status" value="1"/>
</dbReference>
<dbReference type="EMBL" id="CAADHO010000003">
    <property type="protein sequence ID" value="VFQ44463.1"/>
    <property type="molecule type" value="Genomic_DNA"/>
</dbReference>
<dbReference type="Proteomes" id="UP000507962">
    <property type="component" value="Unassembled WGS sequence"/>
</dbReference>
<dbReference type="RefSeq" id="WP_180139994.1">
    <property type="nucleotide sequence ID" value="NZ_CAADHO010000003.1"/>
</dbReference>
<dbReference type="Gene3D" id="3.40.50.300">
    <property type="entry name" value="P-loop containing nucleotide triphosphate hydrolases"/>
    <property type="match status" value="1"/>
</dbReference>
<feature type="region of interest" description="Disordered" evidence="1">
    <location>
        <begin position="214"/>
        <end position="239"/>
    </location>
</feature>
<proteinExistence type="predicted"/>
<evidence type="ECO:0000313" key="3">
    <source>
        <dbReference type="EMBL" id="VFQ44463.1"/>
    </source>
</evidence>
<accession>A0A4U8YT34</accession>